<organism evidence="1">
    <name type="scientific">Uncultured Desulfatiglans sp</name>
    <dbReference type="NCBI Taxonomy" id="1748965"/>
    <lineage>
        <taxon>Bacteria</taxon>
        <taxon>Pseudomonadati</taxon>
        <taxon>Thermodesulfobacteriota</taxon>
        <taxon>Desulfobacteria</taxon>
        <taxon>Desulfatiglandales</taxon>
        <taxon>Desulfatiglandaceae</taxon>
        <taxon>Desulfatiglans</taxon>
        <taxon>environmental samples</taxon>
    </lineage>
</organism>
<name>A0A653A5Q4_UNCDX</name>
<dbReference type="AlphaFoldDB" id="A0A653A5Q4"/>
<protein>
    <recommendedName>
        <fullName evidence="2">MoaD/ThiS family protein</fullName>
    </recommendedName>
</protein>
<dbReference type="InterPro" id="IPR012675">
    <property type="entry name" value="Beta-grasp_dom_sf"/>
</dbReference>
<accession>A0A653A5Q4</accession>
<evidence type="ECO:0008006" key="2">
    <source>
        <dbReference type="Google" id="ProtNLM"/>
    </source>
</evidence>
<gene>
    <name evidence="1" type="ORF">TRIP_B250379</name>
</gene>
<dbReference type="Gene3D" id="3.10.20.30">
    <property type="match status" value="1"/>
</dbReference>
<dbReference type="EMBL" id="UPXX01000018">
    <property type="protein sequence ID" value="VBB43294.1"/>
    <property type="molecule type" value="Genomic_DNA"/>
</dbReference>
<sequence length="138" mass="15642">MWCDLKKKYNHIIFWPWTDRAAGLNPSVTCYLRSSENGRPKGTVDMPKRIRLSTNFLRREAGFGDLEISDGAYTVADLLHRVERESGFILIDAEGEKLRPDIELTLRGKDIAFYPKGLRTVIEDGDWLDICLTPLGGG</sequence>
<proteinExistence type="predicted"/>
<evidence type="ECO:0000313" key="1">
    <source>
        <dbReference type="EMBL" id="VBB43294.1"/>
    </source>
</evidence>
<reference evidence="1" key="1">
    <citation type="submission" date="2018-07" db="EMBL/GenBank/DDBJ databases">
        <authorList>
            <consortium name="Genoscope - CEA"/>
            <person name="William W."/>
        </authorList>
    </citation>
    <scope>NUCLEOTIDE SEQUENCE</scope>
    <source>
        <strain evidence="1">IK1</strain>
    </source>
</reference>